<sequence>MFQQYALAQVKLRLSSLDWLPYLERASHVSLSGSVLQPGVRLTADCSRNRGRRCWDICRLAGCGRHTCGGFKIADILSARARNRSRRGRISIQARHTAARSVS</sequence>
<comment type="caution">
    <text evidence="1">The sequence shown here is derived from an EMBL/GenBank/DDBJ whole genome shotgun (WGS) entry which is preliminary data.</text>
</comment>
<accession>A0A4C1SRU2</accession>
<evidence type="ECO:0000313" key="2">
    <source>
        <dbReference type="Proteomes" id="UP000299102"/>
    </source>
</evidence>
<proteinExistence type="predicted"/>
<evidence type="ECO:0000313" key="1">
    <source>
        <dbReference type="EMBL" id="GBP04057.1"/>
    </source>
</evidence>
<dbReference type="Proteomes" id="UP000299102">
    <property type="component" value="Unassembled WGS sequence"/>
</dbReference>
<protein>
    <submittedName>
        <fullName evidence="1">Uncharacterized protein</fullName>
    </submittedName>
</protein>
<dbReference type="AlphaFoldDB" id="A0A4C1SRU2"/>
<keyword evidence="2" id="KW-1185">Reference proteome</keyword>
<organism evidence="1 2">
    <name type="scientific">Eumeta variegata</name>
    <name type="common">Bagworm moth</name>
    <name type="synonym">Eumeta japonica</name>
    <dbReference type="NCBI Taxonomy" id="151549"/>
    <lineage>
        <taxon>Eukaryota</taxon>
        <taxon>Metazoa</taxon>
        <taxon>Ecdysozoa</taxon>
        <taxon>Arthropoda</taxon>
        <taxon>Hexapoda</taxon>
        <taxon>Insecta</taxon>
        <taxon>Pterygota</taxon>
        <taxon>Neoptera</taxon>
        <taxon>Endopterygota</taxon>
        <taxon>Lepidoptera</taxon>
        <taxon>Glossata</taxon>
        <taxon>Ditrysia</taxon>
        <taxon>Tineoidea</taxon>
        <taxon>Psychidae</taxon>
        <taxon>Oiketicinae</taxon>
        <taxon>Eumeta</taxon>
    </lineage>
</organism>
<name>A0A4C1SRU2_EUMVA</name>
<reference evidence="1 2" key="1">
    <citation type="journal article" date="2019" name="Commun. Biol.">
        <title>The bagworm genome reveals a unique fibroin gene that provides high tensile strength.</title>
        <authorList>
            <person name="Kono N."/>
            <person name="Nakamura H."/>
            <person name="Ohtoshi R."/>
            <person name="Tomita M."/>
            <person name="Numata K."/>
            <person name="Arakawa K."/>
        </authorList>
    </citation>
    <scope>NUCLEOTIDE SEQUENCE [LARGE SCALE GENOMIC DNA]</scope>
</reference>
<gene>
    <name evidence="1" type="ORF">EVAR_91113_1</name>
</gene>
<dbReference type="EMBL" id="BGZK01003726">
    <property type="protein sequence ID" value="GBP04057.1"/>
    <property type="molecule type" value="Genomic_DNA"/>
</dbReference>